<dbReference type="EMBL" id="CM004387">
    <property type="protein sequence ID" value="KAG8661370.1"/>
    <property type="molecule type" value="Genomic_DNA"/>
</dbReference>
<dbReference type="Proteomes" id="UP000091857">
    <property type="component" value="Chromosome 1"/>
</dbReference>
<organism evidence="1 2">
    <name type="scientific">Manihot esculenta</name>
    <name type="common">Cassava</name>
    <name type="synonym">Jatropha manihot</name>
    <dbReference type="NCBI Taxonomy" id="3983"/>
    <lineage>
        <taxon>Eukaryota</taxon>
        <taxon>Viridiplantae</taxon>
        <taxon>Streptophyta</taxon>
        <taxon>Embryophyta</taxon>
        <taxon>Tracheophyta</taxon>
        <taxon>Spermatophyta</taxon>
        <taxon>Magnoliopsida</taxon>
        <taxon>eudicotyledons</taxon>
        <taxon>Gunneridae</taxon>
        <taxon>Pentapetalae</taxon>
        <taxon>rosids</taxon>
        <taxon>fabids</taxon>
        <taxon>Malpighiales</taxon>
        <taxon>Euphorbiaceae</taxon>
        <taxon>Crotonoideae</taxon>
        <taxon>Manihoteae</taxon>
        <taxon>Manihot</taxon>
    </lineage>
</organism>
<sequence>MEHPALEGMCSDLAANIMSRLDGLALASLACTSSDLRGIARNNSLWKELCHSTWPSTAQHLLSPSLICHFDKFFADSYPLIFYDEASNHSSNEPETSTSPSDFVSLVDIYYRNQCVLSRVLHGIPDAVDVFNSKIMDDNCYIISSEREKWFLNCPFNLQLLDLTYDEDDDGDEDDDHLSYLGHANNNERSTSLEPDHCKELMEDLRLSWILLDKKTGKAVNLSTWKPLSVQIIRPHGHYVMRFGSIISVEENVLPQKLARCTITTKFKVTETPGLIQWRQISMSIENVTGSLLDGKTSLMILNKALYSMRTTNWLKVENGFNQYDKQKRGIIRREELRETLANRIYISVEIVVFTLLYHAFRQLF</sequence>
<comment type="caution">
    <text evidence="1">The sequence shown here is derived from an EMBL/GenBank/DDBJ whole genome shotgun (WGS) entry which is preliminary data.</text>
</comment>
<proteinExistence type="predicted"/>
<evidence type="ECO:0000313" key="2">
    <source>
        <dbReference type="Proteomes" id="UP000091857"/>
    </source>
</evidence>
<evidence type="ECO:0000313" key="1">
    <source>
        <dbReference type="EMBL" id="KAG8661370.1"/>
    </source>
</evidence>
<accession>A0ACB7IAZ5</accession>
<protein>
    <submittedName>
        <fullName evidence="1">Uncharacterized protein</fullName>
    </submittedName>
</protein>
<keyword evidence="2" id="KW-1185">Reference proteome</keyword>
<name>A0ACB7IAZ5_MANES</name>
<gene>
    <name evidence="1" type="ORF">MANES_01G000434v8</name>
</gene>
<reference evidence="2" key="1">
    <citation type="journal article" date="2016" name="Nat. Biotechnol.">
        <title>Sequencing wild and cultivated cassava and related species reveals extensive interspecific hybridization and genetic diversity.</title>
        <authorList>
            <person name="Bredeson J.V."/>
            <person name="Lyons J.B."/>
            <person name="Prochnik S.E."/>
            <person name="Wu G.A."/>
            <person name="Ha C.M."/>
            <person name="Edsinger-Gonzales E."/>
            <person name="Grimwood J."/>
            <person name="Schmutz J."/>
            <person name="Rabbi I.Y."/>
            <person name="Egesi C."/>
            <person name="Nauluvula P."/>
            <person name="Lebot V."/>
            <person name="Ndunguru J."/>
            <person name="Mkamilo G."/>
            <person name="Bart R.S."/>
            <person name="Setter T.L."/>
            <person name="Gleadow R.M."/>
            <person name="Kulakow P."/>
            <person name="Ferguson M.E."/>
            <person name="Rounsley S."/>
            <person name="Rokhsar D.S."/>
        </authorList>
    </citation>
    <scope>NUCLEOTIDE SEQUENCE [LARGE SCALE GENOMIC DNA]</scope>
    <source>
        <strain evidence="2">cv. AM560-2</strain>
    </source>
</reference>